<accession>A0ABV9VUL0</accession>
<organism evidence="5 6">
    <name type="scientific">Dactylosporangium cerinum</name>
    <dbReference type="NCBI Taxonomy" id="1434730"/>
    <lineage>
        <taxon>Bacteria</taxon>
        <taxon>Bacillati</taxon>
        <taxon>Actinomycetota</taxon>
        <taxon>Actinomycetes</taxon>
        <taxon>Micromonosporales</taxon>
        <taxon>Micromonosporaceae</taxon>
        <taxon>Dactylosporangium</taxon>
    </lineage>
</organism>
<evidence type="ECO:0000256" key="2">
    <source>
        <dbReference type="SAM" id="MobiDB-lite"/>
    </source>
</evidence>
<evidence type="ECO:0000256" key="3">
    <source>
        <dbReference type="SAM" id="Phobius"/>
    </source>
</evidence>
<dbReference type="InterPro" id="IPR013517">
    <property type="entry name" value="FG-GAP"/>
</dbReference>
<feature type="compositionally biased region" description="Low complexity" evidence="2">
    <location>
        <begin position="587"/>
        <end position="627"/>
    </location>
</feature>
<dbReference type="PANTHER" id="PTHR16026:SF0">
    <property type="entry name" value="CARTILAGE ACIDIC PROTEIN 1"/>
    <property type="match status" value="1"/>
</dbReference>
<reference evidence="6" key="1">
    <citation type="journal article" date="2019" name="Int. J. Syst. Evol. Microbiol.">
        <title>The Global Catalogue of Microorganisms (GCM) 10K type strain sequencing project: providing services to taxonomists for standard genome sequencing and annotation.</title>
        <authorList>
            <consortium name="The Broad Institute Genomics Platform"/>
            <consortium name="The Broad Institute Genome Sequencing Center for Infectious Disease"/>
            <person name="Wu L."/>
            <person name="Ma J."/>
        </authorList>
    </citation>
    <scope>NUCLEOTIDE SEQUENCE [LARGE SCALE GENOMIC DNA]</scope>
    <source>
        <strain evidence="6">CGMCC 4.7152</strain>
    </source>
</reference>
<gene>
    <name evidence="5" type="ORF">ACFPIJ_10795</name>
</gene>
<dbReference type="InterPro" id="IPR027039">
    <property type="entry name" value="Crtac1"/>
</dbReference>
<dbReference type="InterPro" id="IPR028994">
    <property type="entry name" value="Integrin_alpha_N"/>
</dbReference>
<keyword evidence="3" id="KW-0472">Membrane</keyword>
<keyword evidence="1" id="KW-0732">Signal</keyword>
<keyword evidence="3" id="KW-0812">Transmembrane</keyword>
<dbReference type="Pfam" id="PF07593">
    <property type="entry name" value="UnbV_ASPIC"/>
    <property type="match status" value="1"/>
</dbReference>
<sequence>MLRPRNACRGAPCAVRHHSQIARGGLLSSQPVGVLRRLLPALFVLVLVGGLYAFARLPSASAEDRATMASRFRFTELPIALPPGLPQQSVRKVNPKYEHIQSWISSVGAAIAVNDIDDDGTANDLCLVDTRSDEAIVTPAPDSGATYQPFVLNPAPLPMGPAIAPMGCTPGDFNSDGRMDLLVNYWGRTPVLYLHRQDADTLNLAAFQPVELVPQAATADGIYTGPLWNTNAVAVADFDGDGHPDIGVFNYFPDTQVLDTQGLPNVQMNHSMSRAKNAGGAHVLRFKSATGGATPSVTYEEQVALDPRYASGWTLAAASADLDGDLLPELYLANDFGNDRFFHNTSKPGRISFELAEGKRGPLTPKSLVVGHDSFKGMAIDFADLEGTGRFDMFVSNITQSWGLEESNMVWHNNAATPADARKKLEDGVAPFDNKAASMNLAWVGWGWDAKMADFDNSGRLSIVQTCGFVKGDINRFNWLQELAMSNDLMLQEPDMWPKAVPGDDISGSNPMAFWVREDNGRYVDLSPELGFGIDTPTRGVAVADTNADGGQDFAVARQWGAPAYYRNGKAGNDNFLGLRLYRPAETTTTGNTTTGTTGTATDTTGAAEGTATDTTGAAEGTATGDAGSPGTPAYGAQVRIVTSDGRTQVAQVDGGGGHAGRRSFDVFFGLGTAGTKPVSAELSWRDTSGATHRQTLDLAAGWHDLMLTDQARKVQAS</sequence>
<evidence type="ECO:0000313" key="6">
    <source>
        <dbReference type="Proteomes" id="UP001595912"/>
    </source>
</evidence>
<dbReference type="EMBL" id="JBHSIU010000011">
    <property type="protein sequence ID" value="MFC4998321.1"/>
    <property type="molecule type" value="Genomic_DNA"/>
</dbReference>
<comment type="caution">
    <text evidence="5">The sequence shown here is derived from an EMBL/GenBank/DDBJ whole genome shotgun (WGS) entry which is preliminary data.</text>
</comment>
<evidence type="ECO:0000313" key="5">
    <source>
        <dbReference type="EMBL" id="MFC4998321.1"/>
    </source>
</evidence>
<evidence type="ECO:0000256" key="1">
    <source>
        <dbReference type="ARBA" id="ARBA00022729"/>
    </source>
</evidence>
<dbReference type="InterPro" id="IPR011519">
    <property type="entry name" value="UnbV_ASPIC"/>
</dbReference>
<name>A0ABV9VUL0_9ACTN</name>
<dbReference type="RefSeq" id="WP_380114576.1">
    <property type="nucleotide sequence ID" value="NZ_JBHSIU010000011.1"/>
</dbReference>
<protein>
    <submittedName>
        <fullName evidence="5">CRTAC1 family protein</fullName>
    </submittedName>
</protein>
<dbReference type="Gene3D" id="2.130.10.130">
    <property type="entry name" value="Integrin alpha, N-terminal"/>
    <property type="match status" value="1"/>
</dbReference>
<dbReference type="SUPFAM" id="SSF69318">
    <property type="entry name" value="Integrin alpha N-terminal domain"/>
    <property type="match status" value="1"/>
</dbReference>
<feature type="domain" description="ASPIC/UnbV" evidence="4">
    <location>
        <begin position="634"/>
        <end position="688"/>
    </location>
</feature>
<feature type="region of interest" description="Disordered" evidence="2">
    <location>
        <begin position="587"/>
        <end position="632"/>
    </location>
</feature>
<evidence type="ECO:0000259" key="4">
    <source>
        <dbReference type="Pfam" id="PF07593"/>
    </source>
</evidence>
<feature type="transmembrane region" description="Helical" evidence="3">
    <location>
        <begin position="38"/>
        <end position="55"/>
    </location>
</feature>
<dbReference type="Pfam" id="PF13517">
    <property type="entry name" value="FG-GAP_3"/>
    <property type="match status" value="1"/>
</dbReference>
<keyword evidence="3" id="KW-1133">Transmembrane helix</keyword>
<keyword evidence="6" id="KW-1185">Reference proteome</keyword>
<proteinExistence type="predicted"/>
<dbReference type="PANTHER" id="PTHR16026">
    <property type="entry name" value="CARTILAGE ACIDIC PROTEIN 1"/>
    <property type="match status" value="1"/>
</dbReference>
<dbReference type="Proteomes" id="UP001595912">
    <property type="component" value="Unassembled WGS sequence"/>
</dbReference>